<reference evidence="2 3" key="1">
    <citation type="submission" date="2021-08" db="EMBL/GenBank/DDBJ databases">
        <authorList>
            <person name="Peeters C."/>
        </authorList>
    </citation>
    <scope>NUCLEOTIDE SEQUENCE [LARGE SCALE GENOMIC DNA]</scope>
    <source>
        <strain evidence="2 3">LMG 32289</strain>
    </source>
</reference>
<protein>
    <submittedName>
        <fullName evidence="2">Uncharacterized protein</fullName>
    </submittedName>
</protein>
<comment type="caution">
    <text evidence="2">The sequence shown here is derived from an EMBL/GenBank/DDBJ whole genome shotgun (WGS) entry which is preliminary data.</text>
</comment>
<dbReference type="Proteomes" id="UP000706525">
    <property type="component" value="Unassembled WGS sequence"/>
</dbReference>
<keyword evidence="3" id="KW-1185">Reference proteome</keyword>
<organism evidence="2 3">
    <name type="scientific">Cupriavidus pampae</name>
    <dbReference type="NCBI Taxonomy" id="659251"/>
    <lineage>
        <taxon>Bacteria</taxon>
        <taxon>Pseudomonadati</taxon>
        <taxon>Pseudomonadota</taxon>
        <taxon>Betaproteobacteria</taxon>
        <taxon>Burkholderiales</taxon>
        <taxon>Burkholderiaceae</taxon>
        <taxon>Cupriavidus</taxon>
    </lineage>
</organism>
<dbReference type="RefSeq" id="WP_223994286.1">
    <property type="nucleotide sequence ID" value="NZ_CAJZAG010000012.1"/>
</dbReference>
<evidence type="ECO:0000256" key="1">
    <source>
        <dbReference type="SAM" id="MobiDB-lite"/>
    </source>
</evidence>
<gene>
    <name evidence="2" type="ORF">LMG32289_05607</name>
</gene>
<feature type="region of interest" description="Disordered" evidence="1">
    <location>
        <begin position="1"/>
        <end position="38"/>
    </location>
</feature>
<proteinExistence type="predicted"/>
<accession>A0ABN7ZGT1</accession>
<name>A0ABN7ZGT1_9BURK</name>
<evidence type="ECO:0000313" key="2">
    <source>
        <dbReference type="EMBL" id="CAG9184403.1"/>
    </source>
</evidence>
<evidence type="ECO:0000313" key="3">
    <source>
        <dbReference type="Proteomes" id="UP000706525"/>
    </source>
</evidence>
<sequence length="135" mass="14187">MATKTAPARRIPKPPATSANPRKPMPAKRAAKGAADPSEGVVAAGANAGVVSALSIEQIAEIRSRLGFANNRELAEALGLSHVSLKRIMTSAQGMSKQAAVLLLALLYFRERPQAAAEFDQLLAQYNAALPKVSQ</sequence>
<dbReference type="EMBL" id="CAJZAG010000012">
    <property type="protein sequence ID" value="CAG9184403.1"/>
    <property type="molecule type" value="Genomic_DNA"/>
</dbReference>